<evidence type="ECO:0000256" key="5">
    <source>
        <dbReference type="ARBA" id="ARBA00022618"/>
    </source>
</evidence>
<evidence type="ECO:0000259" key="14">
    <source>
        <dbReference type="Pfam" id="PF03800"/>
    </source>
</evidence>
<dbReference type="Proteomes" id="UP000241107">
    <property type="component" value="Unassembled WGS sequence"/>
</dbReference>
<feature type="region of interest" description="Disordered" evidence="13">
    <location>
        <begin position="96"/>
        <end position="118"/>
    </location>
</feature>
<dbReference type="GO" id="GO:0051383">
    <property type="term" value="P:kinetochore organization"/>
    <property type="evidence" value="ECO:0007669"/>
    <property type="project" value="TreeGrafter"/>
</dbReference>
<sequence length="488" mass="57079">MSRISMINRADGSTFNGPRIFNRNKDAFPLLDFKELSICLQTMEFTASEELISRPTSQYIRTLFEELVDIFMGLSVQSTEQLSHDLIKRNNEFNLNDMQQDDDNNNNNNNNNNDFDAKKDDTSQLIPLLILFRCSLAFLEKCGVHDFNIMDLKKPESQRIRRILSAVINFARFREERMKDCEPIAQVCEDYSEEVRKSEAEIVQVQNDIDQLASQVNEDQLGQRKSTLAQLNNYNSRLESELKKLQWSQEQLQLEHARYREQKYGLAEQIEDRLYLLQEEALRVEKFKKFTMVNPSELQAILDDLKGNLEDAELQLRTGDNTLQNRSKTIRAIKLAEDELKNILTIVQNIVDDLGHLEEEGSELDRQAEQRDREKAAIEEIENLIRLTERQLSNLDEKILNTNKQASEKRAEAEHRLQKLEDEYARLTDERGVRERRMDQNRVTIQELEEDINKMTGVFDREKRNIEAAVAKLNAHIRTYLSDMNSLQ</sequence>
<feature type="coiled-coil region" evidence="12">
    <location>
        <begin position="364"/>
        <end position="465"/>
    </location>
</feature>
<dbReference type="VEuPathDB" id="FungiDB:C7M61_004120"/>
<keyword evidence="8 12" id="KW-0175">Coiled coil</keyword>
<comment type="similarity">
    <text evidence="3">Belongs to the NUF2 family.</text>
</comment>
<dbReference type="Pfam" id="PF03800">
    <property type="entry name" value="Nuf2"/>
    <property type="match status" value="1"/>
</dbReference>
<feature type="coiled-coil region" evidence="12">
    <location>
        <begin position="188"/>
        <end position="262"/>
    </location>
</feature>
<feature type="domain" description="Kinetochore protein Nuf2 N-terminal" evidence="14">
    <location>
        <begin position="25"/>
        <end position="187"/>
    </location>
</feature>
<accession>A0A2P7YK11</accession>
<proteinExistence type="inferred from homology"/>
<dbReference type="RefSeq" id="XP_024712416.1">
    <property type="nucleotide sequence ID" value="XM_024859444.1"/>
</dbReference>
<dbReference type="Pfam" id="PF18595">
    <property type="entry name" value="Nuf2_DHR10-like"/>
    <property type="match status" value="1"/>
</dbReference>
<evidence type="ECO:0000256" key="12">
    <source>
        <dbReference type="SAM" id="Coils"/>
    </source>
</evidence>
<name>A0A2P7YK11_9ASCO</name>
<dbReference type="PANTHER" id="PTHR21650">
    <property type="entry name" value="MEMBRALIN/KINETOCHORE PROTEIN NUF2"/>
    <property type="match status" value="1"/>
</dbReference>
<dbReference type="GO" id="GO:0005634">
    <property type="term" value="C:nucleus"/>
    <property type="evidence" value="ECO:0007669"/>
    <property type="project" value="UniProtKB-SubCell"/>
</dbReference>
<dbReference type="GO" id="GO:0045132">
    <property type="term" value="P:meiotic chromosome segregation"/>
    <property type="evidence" value="ECO:0007669"/>
    <property type="project" value="TreeGrafter"/>
</dbReference>
<dbReference type="AlphaFoldDB" id="A0A2P7YK11"/>
<keyword evidence="6" id="KW-0498">Mitosis</keyword>
<dbReference type="GeneID" id="36567508"/>
<dbReference type="GO" id="GO:0051301">
    <property type="term" value="P:cell division"/>
    <property type="evidence" value="ECO:0007669"/>
    <property type="project" value="UniProtKB-KW"/>
</dbReference>
<dbReference type="GO" id="GO:0031262">
    <property type="term" value="C:Ndc80 complex"/>
    <property type="evidence" value="ECO:0007669"/>
    <property type="project" value="InterPro"/>
</dbReference>
<dbReference type="GO" id="GO:0007052">
    <property type="term" value="P:mitotic spindle organization"/>
    <property type="evidence" value="ECO:0007669"/>
    <property type="project" value="TreeGrafter"/>
</dbReference>
<dbReference type="Gene3D" id="1.10.418.60">
    <property type="entry name" value="Ncd80 complex, Nuf2 subunit"/>
    <property type="match status" value="1"/>
</dbReference>
<protein>
    <submittedName>
        <fullName evidence="16">Uncharacterized protein</fullName>
    </submittedName>
</protein>
<evidence type="ECO:0000256" key="6">
    <source>
        <dbReference type="ARBA" id="ARBA00022776"/>
    </source>
</evidence>
<keyword evidence="9" id="KW-0539">Nucleus</keyword>
<evidence type="ECO:0000313" key="16">
    <source>
        <dbReference type="EMBL" id="PSK36296.1"/>
    </source>
</evidence>
<evidence type="ECO:0000256" key="9">
    <source>
        <dbReference type="ARBA" id="ARBA00023242"/>
    </source>
</evidence>
<evidence type="ECO:0000256" key="10">
    <source>
        <dbReference type="ARBA" id="ARBA00023306"/>
    </source>
</evidence>
<evidence type="ECO:0000256" key="7">
    <source>
        <dbReference type="ARBA" id="ARBA00022838"/>
    </source>
</evidence>
<keyword evidence="4" id="KW-0158">Chromosome</keyword>
<evidence type="ECO:0000256" key="8">
    <source>
        <dbReference type="ARBA" id="ARBA00023054"/>
    </source>
</evidence>
<comment type="subcellular location">
    <subcellularLocation>
        <location evidence="2">Chromosome</location>
        <location evidence="2">Centromere</location>
        <location evidence="2">Kinetochore</location>
    </subcellularLocation>
    <subcellularLocation>
        <location evidence="1">Nucleus</location>
    </subcellularLocation>
</comment>
<dbReference type="InterPro" id="IPR038275">
    <property type="entry name" value="Nuf2_N_sf"/>
</dbReference>
<gene>
    <name evidence="16" type="ORF">C7M61_004120</name>
</gene>
<comment type="caution">
    <text evidence="16">The sequence shown here is derived from an EMBL/GenBank/DDBJ whole genome shotgun (WGS) entry which is preliminary data.</text>
</comment>
<evidence type="ECO:0000259" key="15">
    <source>
        <dbReference type="Pfam" id="PF18595"/>
    </source>
</evidence>
<dbReference type="InterPro" id="IPR005549">
    <property type="entry name" value="Kinetochore_Nuf2_N"/>
</dbReference>
<keyword evidence="11" id="KW-0137">Centromere</keyword>
<keyword evidence="7" id="KW-0995">Kinetochore</keyword>
<dbReference type="InterPro" id="IPR041112">
    <property type="entry name" value="Nuf2_DHR10-like"/>
</dbReference>
<dbReference type="STRING" id="418784.A0A2P7YK11"/>
<keyword evidence="5" id="KW-0132">Cell division</keyword>
<evidence type="ECO:0000256" key="1">
    <source>
        <dbReference type="ARBA" id="ARBA00004123"/>
    </source>
</evidence>
<dbReference type="OrthoDB" id="8194677at2759"/>
<organism evidence="16 17">
    <name type="scientific">Candidozyma pseudohaemuli</name>
    <dbReference type="NCBI Taxonomy" id="418784"/>
    <lineage>
        <taxon>Eukaryota</taxon>
        <taxon>Fungi</taxon>
        <taxon>Dikarya</taxon>
        <taxon>Ascomycota</taxon>
        <taxon>Saccharomycotina</taxon>
        <taxon>Pichiomycetes</taxon>
        <taxon>Metschnikowiaceae</taxon>
        <taxon>Candidozyma</taxon>
    </lineage>
</organism>
<reference evidence="16 17" key="1">
    <citation type="submission" date="2018-03" db="EMBL/GenBank/DDBJ databases">
        <title>Candida pseudohaemulonii genome assembly and annotation.</title>
        <authorList>
            <person name="Munoz J.F."/>
            <person name="Gade L.G."/>
            <person name="Chow N.A."/>
            <person name="Litvintseva A.P."/>
            <person name="Loparev V.N."/>
            <person name="Cuomo C.A."/>
        </authorList>
    </citation>
    <scope>NUCLEOTIDE SEQUENCE [LARGE SCALE GENOMIC DNA]</scope>
    <source>
        <strain evidence="16 17">B12108</strain>
    </source>
</reference>
<keyword evidence="10" id="KW-0131">Cell cycle</keyword>
<evidence type="ECO:0000313" key="17">
    <source>
        <dbReference type="Proteomes" id="UP000241107"/>
    </source>
</evidence>
<dbReference type="EMBL" id="PYFQ01000012">
    <property type="protein sequence ID" value="PSK36296.1"/>
    <property type="molecule type" value="Genomic_DNA"/>
</dbReference>
<feature type="compositionally biased region" description="Low complexity" evidence="13">
    <location>
        <begin position="105"/>
        <end position="114"/>
    </location>
</feature>
<evidence type="ECO:0000256" key="11">
    <source>
        <dbReference type="ARBA" id="ARBA00023328"/>
    </source>
</evidence>
<feature type="domain" description="Nuf2 DHR10-like" evidence="15">
    <location>
        <begin position="308"/>
        <end position="421"/>
    </location>
</feature>
<evidence type="ECO:0000256" key="3">
    <source>
        <dbReference type="ARBA" id="ARBA00005498"/>
    </source>
</evidence>
<evidence type="ECO:0000256" key="13">
    <source>
        <dbReference type="SAM" id="MobiDB-lite"/>
    </source>
</evidence>
<dbReference type="GO" id="GO:0051315">
    <property type="term" value="P:attachment of mitotic spindle microtubules to kinetochore"/>
    <property type="evidence" value="ECO:0007669"/>
    <property type="project" value="TreeGrafter"/>
</dbReference>
<evidence type="ECO:0000256" key="4">
    <source>
        <dbReference type="ARBA" id="ARBA00022454"/>
    </source>
</evidence>
<keyword evidence="17" id="KW-1185">Reference proteome</keyword>
<evidence type="ECO:0000256" key="2">
    <source>
        <dbReference type="ARBA" id="ARBA00004629"/>
    </source>
</evidence>
<dbReference type="GO" id="GO:0044877">
    <property type="term" value="F:protein-containing complex binding"/>
    <property type="evidence" value="ECO:0007669"/>
    <property type="project" value="TreeGrafter"/>
</dbReference>
<dbReference type="PANTHER" id="PTHR21650:SF2">
    <property type="entry name" value="KINETOCHORE PROTEIN NUF2"/>
    <property type="match status" value="1"/>
</dbReference>